<sequence>MRRAVRMRIFDGQHEVLHRYKILHMVDLDSPALPLMVAGLLAQGIELALALENEEVRTPRLELWCAVSEVKVYDHLGGLIL</sequence>
<evidence type="ECO:0000313" key="2">
    <source>
        <dbReference type="EMBL" id="MBB4749110.1"/>
    </source>
</evidence>
<evidence type="ECO:0000313" key="4">
    <source>
        <dbReference type="Proteomes" id="UP000631312"/>
    </source>
</evidence>
<reference evidence="1 4" key="2">
    <citation type="submission" date="2021-01" db="EMBL/GenBank/DDBJ databases">
        <title>Whole genome shotgun sequence of Actinoplanes lobatus NBRC 12513.</title>
        <authorList>
            <person name="Komaki H."/>
            <person name="Tamura T."/>
        </authorList>
    </citation>
    <scope>NUCLEOTIDE SEQUENCE [LARGE SCALE GENOMIC DNA]</scope>
    <source>
        <strain evidence="1 4">NBRC 12513</strain>
    </source>
</reference>
<dbReference type="RefSeq" id="WP_188121482.1">
    <property type="nucleotide sequence ID" value="NZ_BOMP01000098.1"/>
</dbReference>
<reference evidence="2 3" key="1">
    <citation type="submission" date="2020-08" db="EMBL/GenBank/DDBJ databases">
        <title>Sequencing the genomes of 1000 actinobacteria strains.</title>
        <authorList>
            <person name="Klenk H.-P."/>
        </authorList>
    </citation>
    <scope>NUCLEOTIDE SEQUENCE [LARGE SCALE GENOMIC DNA]</scope>
    <source>
        <strain evidence="2 3">DSM 43150</strain>
    </source>
</reference>
<evidence type="ECO:0000313" key="3">
    <source>
        <dbReference type="Proteomes" id="UP000590511"/>
    </source>
</evidence>
<proteinExistence type="predicted"/>
<accession>A0A7W7HEM2</accession>
<dbReference type="Proteomes" id="UP000631312">
    <property type="component" value="Unassembled WGS sequence"/>
</dbReference>
<dbReference type="EMBL" id="JACHNC010000001">
    <property type="protein sequence ID" value="MBB4749110.1"/>
    <property type="molecule type" value="Genomic_DNA"/>
</dbReference>
<keyword evidence="4" id="KW-1185">Reference proteome</keyword>
<name>A0A7W7HEM2_9ACTN</name>
<dbReference type="EMBL" id="BOMP01000098">
    <property type="protein sequence ID" value="GIE42791.1"/>
    <property type="molecule type" value="Genomic_DNA"/>
</dbReference>
<comment type="caution">
    <text evidence="2">The sequence shown here is derived from an EMBL/GenBank/DDBJ whole genome shotgun (WGS) entry which is preliminary data.</text>
</comment>
<protein>
    <submittedName>
        <fullName evidence="2">Uncharacterized protein</fullName>
    </submittedName>
</protein>
<dbReference type="AlphaFoldDB" id="A0A7W7HEM2"/>
<evidence type="ECO:0000313" key="1">
    <source>
        <dbReference type="EMBL" id="GIE42791.1"/>
    </source>
</evidence>
<gene>
    <name evidence="1" type="ORF">Alo02nite_56890</name>
    <name evidence="2" type="ORF">BJ964_003271</name>
</gene>
<organism evidence="2 3">
    <name type="scientific">Actinoplanes lobatus</name>
    <dbReference type="NCBI Taxonomy" id="113568"/>
    <lineage>
        <taxon>Bacteria</taxon>
        <taxon>Bacillati</taxon>
        <taxon>Actinomycetota</taxon>
        <taxon>Actinomycetes</taxon>
        <taxon>Micromonosporales</taxon>
        <taxon>Micromonosporaceae</taxon>
        <taxon>Actinoplanes</taxon>
    </lineage>
</organism>
<dbReference type="Proteomes" id="UP000590511">
    <property type="component" value="Unassembled WGS sequence"/>
</dbReference>